<name>A0ACC2BET0_DIPCM</name>
<proteinExistence type="predicted"/>
<evidence type="ECO:0000313" key="1">
    <source>
        <dbReference type="EMBL" id="KAJ7528228.1"/>
    </source>
</evidence>
<accession>A0ACC2BET0</accession>
<protein>
    <submittedName>
        <fullName evidence="1">Uncharacterized protein</fullName>
    </submittedName>
</protein>
<sequence>MAAYLQLLDSCRLVFLRTGDIMYSHVALTRAMEAIGFSGAVDVCYDESGIYWRQFFVPSCPWFMACIPVLPIARIDDETLLSFINMVEDYTNSREFGLWYPR</sequence>
<comment type="caution">
    <text evidence="1">The sequence shown here is derived from an EMBL/GenBank/DDBJ whole genome shotgun (WGS) entry which is preliminary data.</text>
</comment>
<reference evidence="2" key="1">
    <citation type="journal article" date="2024" name="Proc. Natl. Acad. Sci. U.S.A.">
        <title>Extraordinary preservation of gene collinearity over three hundred million years revealed in homosporous lycophytes.</title>
        <authorList>
            <person name="Li C."/>
            <person name="Wickell D."/>
            <person name="Kuo L.Y."/>
            <person name="Chen X."/>
            <person name="Nie B."/>
            <person name="Liao X."/>
            <person name="Peng D."/>
            <person name="Ji J."/>
            <person name="Jenkins J."/>
            <person name="Williams M."/>
            <person name="Shu S."/>
            <person name="Plott C."/>
            <person name="Barry K."/>
            <person name="Rajasekar S."/>
            <person name="Grimwood J."/>
            <person name="Han X."/>
            <person name="Sun S."/>
            <person name="Hou Z."/>
            <person name="He W."/>
            <person name="Dai G."/>
            <person name="Sun C."/>
            <person name="Schmutz J."/>
            <person name="Leebens-Mack J.H."/>
            <person name="Li F.W."/>
            <person name="Wang L."/>
        </authorList>
    </citation>
    <scope>NUCLEOTIDE SEQUENCE [LARGE SCALE GENOMIC DNA]</scope>
    <source>
        <strain evidence="2">cv. PW_Plant_1</strain>
    </source>
</reference>
<organism evidence="1 2">
    <name type="scientific">Diphasiastrum complanatum</name>
    <name type="common">Issler's clubmoss</name>
    <name type="synonym">Lycopodium complanatum</name>
    <dbReference type="NCBI Taxonomy" id="34168"/>
    <lineage>
        <taxon>Eukaryota</taxon>
        <taxon>Viridiplantae</taxon>
        <taxon>Streptophyta</taxon>
        <taxon>Embryophyta</taxon>
        <taxon>Tracheophyta</taxon>
        <taxon>Lycopodiopsida</taxon>
        <taxon>Lycopodiales</taxon>
        <taxon>Lycopodiaceae</taxon>
        <taxon>Lycopodioideae</taxon>
        <taxon>Diphasiastrum</taxon>
    </lineage>
</organism>
<evidence type="ECO:0000313" key="2">
    <source>
        <dbReference type="Proteomes" id="UP001162992"/>
    </source>
</evidence>
<dbReference type="EMBL" id="CM055107">
    <property type="protein sequence ID" value="KAJ7528228.1"/>
    <property type="molecule type" value="Genomic_DNA"/>
</dbReference>
<dbReference type="Proteomes" id="UP001162992">
    <property type="component" value="Chromosome 16"/>
</dbReference>
<gene>
    <name evidence="1" type="ORF">O6H91_16G090600</name>
</gene>
<keyword evidence="2" id="KW-1185">Reference proteome</keyword>